<evidence type="ECO:0000313" key="2">
    <source>
        <dbReference type="EMBL" id="ORC81504.1"/>
    </source>
</evidence>
<accession>A0A1X0NE24</accession>
<gene>
    <name evidence="2" type="ORF">TM35_001151110</name>
</gene>
<protein>
    <submittedName>
        <fullName evidence="2">Uncharacterized protein</fullName>
    </submittedName>
</protein>
<organism evidence="2 3">
    <name type="scientific">Trypanosoma theileri</name>
    <dbReference type="NCBI Taxonomy" id="67003"/>
    <lineage>
        <taxon>Eukaryota</taxon>
        <taxon>Discoba</taxon>
        <taxon>Euglenozoa</taxon>
        <taxon>Kinetoplastea</taxon>
        <taxon>Metakinetoplastina</taxon>
        <taxon>Trypanosomatida</taxon>
        <taxon>Trypanosomatidae</taxon>
        <taxon>Trypanosoma</taxon>
    </lineage>
</organism>
<keyword evidence="3" id="KW-1185">Reference proteome</keyword>
<reference evidence="2 3" key="1">
    <citation type="submission" date="2017-03" db="EMBL/GenBank/DDBJ databases">
        <title>An alternative strategy for trypanosome survival in the mammalian bloodstream revealed through genome and transcriptome analysis of the ubiquitous bovine parasite Trypanosoma (Megatrypanum) theileri.</title>
        <authorList>
            <person name="Kelly S."/>
            <person name="Ivens A."/>
            <person name="Mott A."/>
            <person name="O'Neill E."/>
            <person name="Emms D."/>
            <person name="Macleod O."/>
            <person name="Voorheis P."/>
            <person name="Matthews J."/>
            <person name="Matthews K."/>
            <person name="Carrington M."/>
        </authorList>
    </citation>
    <scope>NUCLEOTIDE SEQUENCE [LARGE SCALE GENOMIC DNA]</scope>
    <source>
        <strain evidence="2">Edinburgh</strain>
    </source>
</reference>
<evidence type="ECO:0000256" key="1">
    <source>
        <dbReference type="SAM" id="MobiDB-lite"/>
    </source>
</evidence>
<evidence type="ECO:0000313" key="3">
    <source>
        <dbReference type="Proteomes" id="UP000192257"/>
    </source>
</evidence>
<feature type="compositionally biased region" description="Polar residues" evidence="1">
    <location>
        <begin position="57"/>
        <end position="94"/>
    </location>
</feature>
<proteinExistence type="predicted"/>
<name>A0A1X0NE24_9TRYP</name>
<comment type="caution">
    <text evidence="2">The sequence shown here is derived from an EMBL/GenBank/DDBJ whole genome shotgun (WGS) entry which is preliminary data.</text>
</comment>
<dbReference type="VEuPathDB" id="TriTrypDB:TM35_001151110"/>
<sequence length="167" mass="17591">MYAFDGIHAEEDAQTAAQKAEAAVERAQEDANLLQDALGKLDKALTAAKERVKQIPPQENQGSSITTEDQSAPSDSTYTQQSPPANTTAITGSKETNTTAPPSTENTTTEAPTTTPSPAPVPNTQINNTITSTLQNKANGDSSISPVWMRTAAPLLIVAVLFSATMY</sequence>
<feature type="region of interest" description="Disordered" evidence="1">
    <location>
        <begin position="1"/>
        <end position="29"/>
    </location>
</feature>
<dbReference type="EMBL" id="NBCO01000115">
    <property type="protein sequence ID" value="ORC81504.1"/>
    <property type="molecule type" value="Genomic_DNA"/>
</dbReference>
<dbReference type="RefSeq" id="XP_028876957.1">
    <property type="nucleotide sequence ID" value="XM_029031760.1"/>
</dbReference>
<feature type="region of interest" description="Disordered" evidence="1">
    <location>
        <begin position="49"/>
        <end position="127"/>
    </location>
</feature>
<dbReference type="GeneID" id="39991540"/>
<feature type="compositionally biased region" description="Low complexity" evidence="1">
    <location>
        <begin position="95"/>
        <end position="114"/>
    </location>
</feature>
<dbReference type="AlphaFoldDB" id="A0A1X0NE24"/>
<dbReference type="Proteomes" id="UP000192257">
    <property type="component" value="Unassembled WGS sequence"/>
</dbReference>